<proteinExistence type="predicted"/>
<sequence>MSLLSGAKAISLQAPSTGDNEVFERTNRAPAIAFSAEPGLTFVATPITVANSASPLSSPRIAWVDEPMETT</sequence>
<dbReference type="EMBL" id="CP036279">
    <property type="protein sequence ID" value="QDU62873.1"/>
    <property type="molecule type" value="Genomic_DNA"/>
</dbReference>
<evidence type="ECO:0000313" key="1">
    <source>
        <dbReference type="EMBL" id="QDU62873.1"/>
    </source>
</evidence>
<organism evidence="1 2">
    <name type="scientific">Kolteria novifilia</name>
    <dbReference type="NCBI Taxonomy" id="2527975"/>
    <lineage>
        <taxon>Bacteria</taxon>
        <taxon>Pseudomonadati</taxon>
        <taxon>Planctomycetota</taxon>
        <taxon>Planctomycetia</taxon>
        <taxon>Kolteriales</taxon>
        <taxon>Kolteriaceae</taxon>
        <taxon>Kolteria</taxon>
    </lineage>
</organism>
<gene>
    <name evidence="1" type="ORF">Pan216_37460</name>
</gene>
<accession>A0A518B7E0</accession>
<evidence type="ECO:0000313" key="2">
    <source>
        <dbReference type="Proteomes" id="UP000317093"/>
    </source>
</evidence>
<dbReference type="KEGG" id="knv:Pan216_37460"/>
<name>A0A518B7E0_9BACT</name>
<keyword evidence="2" id="KW-1185">Reference proteome</keyword>
<dbReference type="AlphaFoldDB" id="A0A518B7E0"/>
<dbReference type="Proteomes" id="UP000317093">
    <property type="component" value="Chromosome"/>
</dbReference>
<protein>
    <submittedName>
        <fullName evidence="1">Uncharacterized protein</fullName>
    </submittedName>
</protein>
<reference evidence="1 2" key="1">
    <citation type="submission" date="2019-02" db="EMBL/GenBank/DDBJ databases">
        <title>Deep-cultivation of Planctomycetes and their phenomic and genomic characterization uncovers novel biology.</title>
        <authorList>
            <person name="Wiegand S."/>
            <person name="Jogler M."/>
            <person name="Boedeker C."/>
            <person name="Pinto D."/>
            <person name="Vollmers J."/>
            <person name="Rivas-Marin E."/>
            <person name="Kohn T."/>
            <person name="Peeters S.H."/>
            <person name="Heuer A."/>
            <person name="Rast P."/>
            <person name="Oberbeckmann S."/>
            <person name="Bunk B."/>
            <person name="Jeske O."/>
            <person name="Meyerdierks A."/>
            <person name="Storesund J.E."/>
            <person name="Kallscheuer N."/>
            <person name="Luecker S."/>
            <person name="Lage O.M."/>
            <person name="Pohl T."/>
            <person name="Merkel B.J."/>
            <person name="Hornburger P."/>
            <person name="Mueller R.-W."/>
            <person name="Bruemmer F."/>
            <person name="Labrenz M."/>
            <person name="Spormann A.M."/>
            <person name="Op den Camp H."/>
            <person name="Overmann J."/>
            <person name="Amann R."/>
            <person name="Jetten M.S.M."/>
            <person name="Mascher T."/>
            <person name="Medema M.H."/>
            <person name="Devos D.P."/>
            <person name="Kaster A.-K."/>
            <person name="Ovreas L."/>
            <person name="Rohde M."/>
            <person name="Galperin M.Y."/>
            <person name="Jogler C."/>
        </authorList>
    </citation>
    <scope>NUCLEOTIDE SEQUENCE [LARGE SCALE GENOMIC DNA]</scope>
    <source>
        <strain evidence="1 2">Pan216</strain>
    </source>
</reference>